<evidence type="ECO:0000313" key="3">
    <source>
        <dbReference type="Proteomes" id="UP000807306"/>
    </source>
</evidence>
<dbReference type="OrthoDB" id="3259181at2759"/>
<dbReference type="AlphaFoldDB" id="A0A9P6BBJ1"/>
<evidence type="ECO:0000313" key="2">
    <source>
        <dbReference type="EMBL" id="KAF9521238.1"/>
    </source>
</evidence>
<reference evidence="2" key="1">
    <citation type="submission" date="2020-11" db="EMBL/GenBank/DDBJ databases">
        <authorList>
            <consortium name="DOE Joint Genome Institute"/>
            <person name="Ahrendt S."/>
            <person name="Riley R."/>
            <person name="Andreopoulos W."/>
            <person name="Labutti K."/>
            <person name="Pangilinan J."/>
            <person name="Ruiz-Duenas F.J."/>
            <person name="Barrasa J.M."/>
            <person name="Sanchez-Garcia M."/>
            <person name="Camarero S."/>
            <person name="Miyauchi S."/>
            <person name="Serrano A."/>
            <person name="Linde D."/>
            <person name="Babiker R."/>
            <person name="Drula E."/>
            <person name="Ayuso-Fernandez I."/>
            <person name="Pacheco R."/>
            <person name="Padilla G."/>
            <person name="Ferreira P."/>
            <person name="Barriuso J."/>
            <person name="Kellner H."/>
            <person name="Castanera R."/>
            <person name="Alfaro M."/>
            <person name="Ramirez L."/>
            <person name="Pisabarro A.G."/>
            <person name="Kuo A."/>
            <person name="Tritt A."/>
            <person name="Lipzen A."/>
            <person name="He G."/>
            <person name="Yan M."/>
            <person name="Ng V."/>
            <person name="Cullen D."/>
            <person name="Martin F."/>
            <person name="Rosso M.-N."/>
            <person name="Henrissat B."/>
            <person name="Hibbett D."/>
            <person name="Martinez A.T."/>
            <person name="Grigoriev I.V."/>
        </authorList>
    </citation>
    <scope>NUCLEOTIDE SEQUENCE</scope>
    <source>
        <strain evidence="2">CBS 506.95</strain>
    </source>
</reference>
<comment type="caution">
    <text evidence="2">The sequence shown here is derived from an EMBL/GenBank/DDBJ whole genome shotgun (WGS) entry which is preliminary data.</text>
</comment>
<keyword evidence="1" id="KW-0812">Transmembrane</keyword>
<organism evidence="2 3">
    <name type="scientific">Crepidotus variabilis</name>
    <dbReference type="NCBI Taxonomy" id="179855"/>
    <lineage>
        <taxon>Eukaryota</taxon>
        <taxon>Fungi</taxon>
        <taxon>Dikarya</taxon>
        <taxon>Basidiomycota</taxon>
        <taxon>Agaricomycotina</taxon>
        <taxon>Agaricomycetes</taxon>
        <taxon>Agaricomycetidae</taxon>
        <taxon>Agaricales</taxon>
        <taxon>Agaricineae</taxon>
        <taxon>Crepidotaceae</taxon>
        <taxon>Crepidotus</taxon>
    </lineage>
</organism>
<protein>
    <submittedName>
        <fullName evidence="2">Uncharacterized protein</fullName>
    </submittedName>
</protein>
<dbReference type="Proteomes" id="UP000807306">
    <property type="component" value="Unassembled WGS sequence"/>
</dbReference>
<keyword evidence="1" id="KW-1133">Transmembrane helix</keyword>
<proteinExistence type="predicted"/>
<dbReference type="EMBL" id="MU158227">
    <property type="protein sequence ID" value="KAF9521238.1"/>
    <property type="molecule type" value="Genomic_DNA"/>
</dbReference>
<keyword evidence="1" id="KW-0472">Membrane</keyword>
<feature type="transmembrane region" description="Helical" evidence="1">
    <location>
        <begin position="41"/>
        <end position="60"/>
    </location>
</feature>
<accession>A0A9P6BBJ1</accession>
<evidence type="ECO:0000256" key="1">
    <source>
        <dbReference type="SAM" id="Phobius"/>
    </source>
</evidence>
<name>A0A9P6BBJ1_9AGAR</name>
<keyword evidence="3" id="KW-1185">Reference proteome</keyword>
<gene>
    <name evidence="2" type="ORF">CPB83DRAFT_900964</name>
</gene>
<sequence length="88" mass="10136">MLSSRCSKILQTYDQPSRRRGHWSYITPRRWRQYFLAPSRPIFTVFLLGLLARSLVLTVTPTTHFRMNEMLKTHSNPGTGACASTQHG</sequence>